<keyword evidence="10 22" id="KW-1133">Transmembrane helix</keyword>
<dbReference type="FunFam" id="3.30.300.30:FF:000002">
    <property type="entry name" value="Long-chain fatty acid transport protein 1"/>
    <property type="match status" value="1"/>
</dbReference>
<evidence type="ECO:0000256" key="22">
    <source>
        <dbReference type="SAM" id="Phobius"/>
    </source>
</evidence>
<keyword evidence="11" id="KW-0445">Lipid transport</keyword>
<sequence length="642" mass="72290">MGQKGNMLLLGIFIISFMNIIGFLSLPIASFFTLVFVILVHFRESLLIIYKTLPRDLKGIQVLIITRRKLGECEKNDWTVVDLLRQQVKKSPEKVCIYFEDQKWTFEDVEKYSNKIANAFHEEGYRKGDVVALLMGNCPEYVCLWHGLSKIGVVTALINNNLRNDSLLHCLRAASVKAIIFSDEYASTVEEISSDLQELTKYQFPSENASDSLQAKNLKNLIDGSSPLPPNIDDNIGYRDKAVYIYTSGTTGLPKPAIMLHHRLILMSMVSRILNITEDDTVYNPLPLYHTAGGIMGITGSLCHGYSVVLKKKFSASAYWPDCIKYNCTASQYIGEMCRYIQMVPPRPEDTKHNVRLIFGNGMRSNIMKIFKDRFKVDRIAELYGSTEGNANIVNLDKKIGAVGFLPKIIPASIMPMALIKVNEQGEPIRNKDGFCIRCQANEPGMFIGMILPNDATREYNGYIGSAKENEKKIVENVFKKGDKAFLSGDILVMDEYGYLYFKDRTGDTFRWKSENVSSAEVEDTITAVIGLREVSVYGVEVGTLEGRAGMATIVDPNEEVDLQMLHSELSRRLPFYARPLFLRLTNEVAMTGTYKMKKSDLQKEGFNPAVISDKLFFNNGSGYVELTADLYDQIVSGKIRI</sequence>
<evidence type="ECO:0000256" key="6">
    <source>
        <dbReference type="ARBA" id="ARBA00022692"/>
    </source>
</evidence>
<evidence type="ECO:0000256" key="5">
    <source>
        <dbReference type="ARBA" id="ARBA00022598"/>
    </source>
</evidence>
<evidence type="ECO:0000256" key="2">
    <source>
        <dbReference type="ARBA" id="ARBA00006432"/>
    </source>
</evidence>
<dbReference type="Pfam" id="PF00501">
    <property type="entry name" value="AMP-binding"/>
    <property type="match status" value="1"/>
</dbReference>
<dbReference type="NCBIfam" id="NF006134">
    <property type="entry name" value="PRK08279.1"/>
    <property type="match status" value="1"/>
</dbReference>
<keyword evidence="3" id="KW-0813">Transport</keyword>
<keyword evidence="5" id="KW-0436">Ligase</keyword>
<dbReference type="PANTHER" id="PTHR43107:SF15">
    <property type="entry name" value="FATTY ACID TRANSPORT PROTEIN 3, ISOFORM A"/>
    <property type="match status" value="1"/>
</dbReference>
<keyword evidence="8" id="KW-0276">Fatty acid metabolism</keyword>
<keyword evidence="13" id="KW-0576">Peroxisome</keyword>
<dbReference type="EMBL" id="JARGDH010000003">
    <property type="protein sequence ID" value="KAL0273775.1"/>
    <property type="molecule type" value="Genomic_DNA"/>
</dbReference>
<keyword evidence="8" id="KW-0443">Lipid metabolism</keyword>
<dbReference type="InterPro" id="IPR045851">
    <property type="entry name" value="AMP-bd_C_sf"/>
</dbReference>
<reference evidence="24" key="1">
    <citation type="journal article" date="2024" name="Gigascience">
        <title>Chromosome-level genome of the poultry shaft louse Menopon gallinae provides insight into the host-switching and adaptive evolution of parasitic lice.</title>
        <authorList>
            <person name="Xu Y."/>
            <person name="Ma L."/>
            <person name="Liu S."/>
            <person name="Liang Y."/>
            <person name="Liu Q."/>
            <person name="He Z."/>
            <person name="Tian L."/>
            <person name="Duan Y."/>
            <person name="Cai W."/>
            <person name="Li H."/>
            <person name="Song F."/>
        </authorList>
    </citation>
    <scope>NUCLEOTIDE SEQUENCE</scope>
    <source>
        <strain evidence="24">Cailab_2023a</strain>
    </source>
</reference>
<evidence type="ECO:0000256" key="4">
    <source>
        <dbReference type="ARBA" id="ARBA00022475"/>
    </source>
</evidence>
<evidence type="ECO:0000259" key="23">
    <source>
        <dbReference type="Pfam" id="PF00501"/>
    </source>
</evidence>
<dbReference type="GO" id="GO:0005324">
    <property type="term" value="F:long-chain fatty acid transmembrane transporter activity"/>
    <property type="evidence" value="ECO:0007669"/>
    <property type="project" value="TreeGrafter"/>
</dbReference>
<dbReference type="InterPro" id="IPR000873">
    <property type="entry name" value="AMP-dep_synth/lig_dom"/>
</dbReference>
<comment type="catalytic activity">
    <reaction evidence="15">
        <text>a very long-chain fatty acid + ATP + CoA = a very long-chain fatty acyl-CoA + AMP + diphosphate</text>
        <dbReference type="Rhea" id="RHEA:54536"/>
        <dbReference type="ChEBI" id="CHEBI:30616"/>
        <dbReference type="ChEBI" id="CHEBI:33019"/>
        <dbReference type="ChEBI" id="CHEBI:57287"/>
        <dbReference type="ChEBI" id="CHEBI:58950"/>
        <dbReference type="ChEBI" id="CHEBI:138261"/>
        <dbReference type="ChEBI" id="CHEBI:456215"/>
    </reaction>
    <physiologicalReaction direction="left-to-right" evidence="15">
        <dbReference type="Rhea" id="RHEA:54537"/>
    </physiologicalReaction>
</comment>
<evidence type="ECO:0000256" key="8">
    <source>
        <dbReference type="ARBA" id="ARBA00022832"/>
    </source>
</evidence>
<dbReference type="GO" id="GO:0044539">
    <property type="term" value="P:long-chain fatty acid import into cell"/>
    <property type="evidence" value="ECO:0007669"/>
    <property type="project" value="TreeGrafter"/>
</dbReference>
<dbReference type="AlphaFoldDB" id="A0AAW2HWZ1"/>
<evidence type="ECO:0000256" key="19">
    <source>
        <dbReference type="ARBA" id="ARBA00060276"/>
    </source>
</evidence>
<evidence type="ECO:0000256" key="10">
    <source>
        <dbReference type="ARBA" id="ARBA00022989"/>
    </source>
</evidence>
<feature type="domain" description="AMP-dependent synthetase/ligase" evidence="23">
    <location>
        <begin position="84"/>
        <end position="405"/>
    </location>
</feature>
<evidence type="ECO:0000256" key="9">
    <source>
        <dbReference type="ARBA" id="ARBA00022840"/>
    </source>
</evidence>
<evidence type="ECO:0000256" key="18">
    <source>
        <dbReference type="ARBA" id="ARBA00048666"/>
    </source>
</evidence>
<evidence type="ECO:0000256" key="11">
    <source>
        <dbReference type="ARBA" id="ARBA00023055"/>
    </source>
</evidence>
<feature type="transmembrane region" description="Helical" evidence="22">
    <location>
        <begin position="7"/>
        <end position="40"/>
    </location>
</feature>
<evidence type="ECO:0000256" key="3">
    <source>
        <dbReference type="ARBA" id="ARBA00022448"/>
    </source>
</evidence>
<evidence type="ECO:0000256" key="15">
    <source>
        <dbReference type="ARBA" id="ARBA00036527"/>
    </source>
</evidence>
<dbReference type="SUPFAM" id="SSF56801">
    <property type="entry name" value="Acetyl-CoA synthetase-like"/>
    <property type="match status" value="1"/>
</dbReference>
<evidence type="ECO:0000313" key="24">
    <source>
        <dbReference type="EMBL" id="KAL0273775.1"/>
    </source>
</evidence>
<dbReference type="Gene3D" id="3.30.300.30">
    <property type="match status" value="1"/>
</dbReference>
<dbReference type="PANTHER" id="PTHR43107">
    <property type="entry name" value="LONG-CHAIN FATTY ACID TRANSPORT PROTEIN"/>
    <property type="match status" value="1"/>
</dbReference>
<keyword evidence="12 22" id="KW-0472">Membrane</keyword>
<comment type="caution">
    <text evidence="24">The sequence shown here is derived from an EMBL/GenBank/DDBJ whole genome shotgun (WGS) entry which is preliminary data.</text>
</comment>
<dbReference type="GO" id="GO:0005789">
    <property type="term" value="C:endoplasmic reticulum membrane"/>
    <property type="evidence" value="ECO:0007669"/>
    <property type="project" value="TreeGrafter"/>
</dbReference>
<evidence type="ECO:0000256" key="7">
    <source>
        <dbReference type="ARBA" id="ARBA00022741"/>
    </source>
</evidence>
<evidence type="ECO:0000256" key="17">
    <source>
        <dbReference type="ARBA" id="ARBA00046271"/>
    </source>
</evidence>
<comment type="subcellular location">
    <subcellularLocation>
        <location evidence="1">Cell membrane</location>
        <topology evidence="1">Multi-pass membrane protein</topology>
    </subcellularLocation>
    <subcellularLocation>
        <location evidence="17">Peroxisome membrane</location>
    </subcellularLocation>
</comment>
<dbReference type="EC" id="6.2.1.3" evidence="14"/>
<keyword evidence="4" id="KW-1003">Cell membrane</keyword>
<dbReference type="GO" id="GO:0005886">
    <property type="term" value="C:plasma membrane"/>
    <property type="evidence" value="ECO:0007669"/>
    <property type="project" value="UniProtKB-SubCell"/>
</dbReference>
<dbReference type="InterPro" id="IPR042099">
    <property type="entry name" value="ANL_N_sf"/>
</dbReference>
<dbReference type="FunFam" id="3.40.50.12780:FF:000019">
    <property type="entry name" value="Long-chain fatty acid transporter"/>
    <property type="match status" value="1"/>
</dbReference>
<comment type="function">
    <text evidence="19">Acyl-CoA synthetase required for both the import of long chain fatty acids (LCFAs) (C14-C18) and the activation very long chain fatty acids (VLCFAs) (C20-C26) by esterification of the fatty acids into metabolically active CoA-thioesters for subsequent degradation or incorporation into phospholipids. The transport and fatty acyl-CoA synthetase activities are genetically separable and are thus independent activities. Esterifies VLCFAs in the peroxisome matrix. The VLCFAs are actively transported into peroxisomes by a PXA1-PXA2 heterodimeric transporter in the peroxisomal membrane.</text>
</comment>
<dbReference type="GO" id="GO:0004467">
    <property type="term" value="F:long-chain fatty acid-CoA ligase activity"/>
    <property type="evidence" value="ECO:0007669"/>
    <property type="project" value="UniProtKB-EC"/>
</dbReference>
<accession>A0AAW2HWZ1</accession>
<dbReference type="GO" id="GO:0005524">
    <property type="term" value="F:ATP binding"/>
    <property type="evidence" value="ECO:0007669"/>
    <property type="project" value="UniProtKB-KW"/>
</dbReference>
<evidence type="ECO:0000256" key="20">
    <source>
        <dbReference type="ARBA" id="ARBA00068795"/>
    </source>
</evidence>
<evidence type="ECO:0000256" key="1">
    <source>
        <dbReference type="ARBA" id="ARBA00004651"/>
    </source>
</evidence>
<evidence type="ECO:0000256" key="21">
    <source>
        <dbReference type="ARBA" id="ARBA00078285"/>
    </source>
</evidence>
<keyword evidence="9" id="KW-0067">ATP-binding</keyword>
<organism evidence="24">
    <name type="scientific">Menopon gallinae</name>
    <name type="common">poultry shaft louse</name>
    <dbReference type="NCBI Taxonomy" id="328185"/>
    <lineage>
        <taxon>Eukaryota</taxon>
        <taxon>Metazoa</taxon>
        <taxon>Ecdysozoa</taxon>
        <taxon>Arthropoda</taxon>
        <taxon>Hexapoda</taxon>
        <taxon>Insecta</taxon>
        <taxon>Pterygota</taxon>
        <taxon>Neoptera</taxon>
        <taxon>Paraneoptera</taxon>
        <taxon>Psocodea</taxon>
        <taxon>Troctomorpha</taxon>
        <taxon>Phthiraptera</taxon>
        <taxon>Amblycera</taxon>
        <taxon>Menoponidae</taxon>
        <taxon>Menopon</taxon>
    </lineage>
</organism>
<name>A0AAW2HWZ1_9NEOP</name>
<proteinExistence type="inferred from homology"/>
<dbReference type="Gene3D" id="3.40.50.12780">
    <property type="entry name" value="N-terminal domain of ligase-like"/>
    <property type="match status" value="1"/>
</dbReference>
<dbReference type="GO" id="GO:0005778">
    <property type="term" value="C:peroxisomal membrane"/>
    <property type="evidence" value="ECO:0007669"/>
    <property type="project" value="UniProtKB-SubCell"/>
</dbReference>
<evidence type="ECO:0000256" key="13">
    <source>
        <dbReference type="ARBA" id="ARBA00023140"/>
    </source>
</evidence>
<dbReference type="PROSITE" id="PS00455">
    <property type="entry name" value="AMP_BINDING"/>
    <property type="match status" value="1"/>
</dbReference>
<evidence type="ECO:0000256" key="14">
    <source>
        <dbReference type="ARBA" id="ARBA00026121"/>
    </source>
</evidence>
<gene>
    <name evidence="24" type="ORF">PYX00_006374</name>
</gene>
<evidence type="ECO:0000256" key="12">
    <source>
        <dbReference type="ARBA" id="ARBA00023136"/>
    </source>
</evidence>
<keyword evidence="6 22" id="KW-0812">Transmembrane</keyword>
<keyword evidence="7" id="KW-0547">Nucleotide-binding</keyword>
<protein>
    <recommendedName>
        <fullName evidence="20">Very long-chain fatty acid transport protein</fullName>
        <ecNumber evidence="14">6.2.1.3</ecNumber>
    </recommendedName>
    <alternativeName>
        <fullName evidence="16">Long-chain-fatty-acid--CoA ligase</fullName>
    </alternativeName>
    <alternativeName>
        <fullName evidence="21">Very-long-chain acyl-CoA synthetase</fullName>
    </alternativeName>
</protein>
<evidence type="ECO:0000256" key="16">
    <source>
        <dbReference type="ARBA" id="ARBA00041297"/>
    </source>
</evidence>
<comment type="catalytic activity">
    <reaction evidence="18">
        <text>tetracosanoate + ATP + CoA = tetracosanoyl-CoA + AMP + diphosphate</text>
        <dbReference type="Rhea" id="RHEA:33639"/>
        <dbReference type="ChEBI" id="CHEBI:30616"/>
        <dbReference type="ChEBI" id="CHEBI:31014"/>
        <dbReference type="ChEBI" id="CHEBI:33019"/>
        <dbReference type="ChEBI" id="CHEBI:57287"/>
        <dbReference type="ChEBI" id="CHEBI:65052"/>
        <dbReference type="ChEBI" id="CHEBI:456215"/>
    </reaction>
    <physiologicalReaction direction="left-to-right" evidence="18">
        <dbReference type="Rhea" id="RHEA:33640"/>
    </physiologicalReaction>
</comment>
<comment type="similarity">
    <text evidence="2">Belongs to the ATP-dependent AMP-binding enzyme family.</text>
</comment>
<dbReference type="InterPro" id="IPR020845">
    <property type="entry name" value="AMP-binding_CS"/>
</dbReference>